<keyword evidence="3" id="KW-1185">Reference proteome</keyword>
<sequence length="282" mass="30735">MDVATHPRLRALTEAVRARQGVARTVTLIRAGHSRSRIAGALDAGMLVRVRRGWVALPAADPELVAAARDAVVLTCVTAARRLGLWVLAEDRCHVAADPHRGGPAPEAVTVHWARPVVPRHTDALVDPVENVLVAVASCQPHEAALTVWDSAVRQGLVTKAELARLPLAPAGRAVLAAVEEFTDSGIETLFRVRLRWLRVRILHQIWLAGHRADFLIGERLVVQADGGHHVGAQRAEDLAHDAELMLRGYHVLRFTYAQIVGDWPAVQSAIMRALAQRLHLA</sequence>
<reference evidence="2 3" key="1">
    <citation type="submission" date="2019-06" db="EMBL/GenBank/DDBJ databases">
        <title>Sequencing the genomes of 1000 actinobacteria strains.</title>
        <authorList>
            <person name="Klenk H.-P."/>
        </authorList>
    </citation>
    <scope>NUCLEOTIDE SEQUENCE [LARGE SCALE GENOMIC DNA]</scope>
    <source>
        <strain evidence="2 3">DSM 20427</strain>
    </source>
</reference>
<accession>A0A4Y3UIG6</accession>
<dbReference type="EMBL" id="VFPS01000001">
    <property type="protein sequence ID" value="TQN00180.1"/>
    <property type="molecule type" value="Genomic_DNA"/>
</dbReference>
<protein>
    <submittedName>
        <fullName evidence="2">Uncharacterized protein DUF559</fullName>
    </submittedName>
</protein>
<organism evidence="2 3">
    <name type="scientific">Microbacterium lacticum</name>
    <dbReference type="NCBI Taxonomy" id="33885"/>
    <lineage>
        <taxon>Bacteria</taxon>
        <taxon>Bacillati</taxon>
        <taxon>Actinomycetota</taxon>
        <taxon>Actinomycetes</taxon>
        <taxon>Micrococcales</taxon>
        <taxon>Microbacteriaceae</taxon>
        <taxon>Microbacterium</taxon>
    </lineage>
</organism>
<evidence type="ECO:0000313" key="2">
    <source>
        <dbReference type="EMBL" id="TQN00180.1"/>
    </source>
</evidence>
<feature type="domain" description="DUF559" evidence="1">
    <location>
        <begin position="198"/>
        <end position="275"/>
    </location>
</feature>
<dbReference type="Gene3D" id="3.40.960.10">
    <property type="entry name" value="VSR Endonuclease"/>
    <property type="match status" value="1"/>
</dbReference>
<evidence type="ECO:0000259" key="1">
    <source>
        <dbReference type="Pfam" id="PF04480"/>
    </source>
</evidence>
<dbReference type="Proteomes" id="UP000319804">
    <property type="component" value="Unassembled WGS sequence"/>
</dbReference>
<dbReference type="OrthoDB" id="4701311at2"/>
<name>A0A4Y3UIG6_9MICO</name>
<dbReference type="InterPro" id="IPR007569">
    <property type="entry name" value="DUF559"/>
</dbReference>
<dbReference type="Pfam" id="PF04480">
    <property type="entry name" value="DUF559"/>
    <property type="match status" value="1"/>
</dbReference>
<dbReference type="RefSeq" id="WP_141378771.1">
    <property type="nucleotide sequence ID" value="NZ_BJNA01000001.1"/>
</dbReference>
<evidence type="ECO:0000313" key="3">
    <source>
        <dbReference type="Proteomes" id="UP000319804"/>
    </source>
</evidence>
<dbReference type="AlphaFoldDB" id="A0A4Y3UIG6"/>
<proteinExistence type="predicted"/>
<gene>
    <name evidence="2" type="ORF">FHX68_0250</name>
</gene>
<comment type="caution">
    <text evidence="2">The sequence shown here is derived from an EMBL/GenBank/DDBJ whole genome shotgun (WGS) entry which is preliminary data.</text>
</comment>